<evidence type="ECO:0000256" key="3">
    <source>
        <dbReference type="ARBA" id="ARBA00023136"/>
    </source>
</evidence>
<feature type="transmembrane region" description="Helical" evidence="4">
    <location>
        <begin position="12"/>
        <end position="32"/>
    </location>
</feature>
<dbReference type="SUPFAM" id="SSF54184">
    <property type="entry name" value="Penicillin-binding protein 2x (pbp-2x), c-terminal domain"/>
    <property type="match status" value="1"/>
</dbReference>
<dbReference type="Gene3D" id="3.40.710.10">
    <property type="entry name" value="DD-peptidase/beta-lactamase superfamily"/>
    <property type="match status" value="1"/>
</dbReference>
<gene>
    <name evidence="6" type="primary">ftsI</name>
    <name evidence="6" type="ORF">IMSAGC001_00288</name>
</gene>
<evidence type="ECO:0000256" key="2">
    <source>
        <dbReference type="ARBA" id="ARBA00022645"/>
    </source>
</evidence>
<dbReference type="GO" id="GO:0005886">
    <property type="term" value="C:plasma membrane"/>
    <property type="evidence" value="ECO:0007669"/>
    <property type="project" value="TreeGrafter"/>
</dbReference>
<dbReference type="EC" id="3.4.16.4" evidence="6"/>
<keyword evidence="4" id="KW-0812">Transmembrane</keyword>
<keyword evidence="4" id="KW-1133">Transmembrane helix</keyword>
<dbReference type="PROSITE" id="PS51178">
    <property type="entry name" value="PASTA"/>
    <property type="match status" value="1"/>
</dbReference>
<dbReference type="Pfam" id="PF03793">
    <property type="entry name" value="PASTA"/>
    <property type="match status" value="1"/>
</dbReference>
<dbReference type="Gene3D" id="3.30.450.330">
    <property type="match status" value="1"/>
</dbReference>
<keyword evidence="2 6" id="KW-0645">Protease</keyword>
<keyword evidence="2 6" id="KW-0121">Carboxypeptidase</keyword>
<name>A0A7I9ZXM3_9BACE</name>
<sequence>MAVNKKNIMTRYFFVILLMALTGVAIVVKAGITMFADRQYWQDVADRFVKENVTVKPNRGNIISSDGKLMASSLPEYRIYMDFMSGEKDEKRRKKDQARRDSILTANMDSICIGLHKIFPDKSVAQFKAHLKKGRQAKSRNYLIYPKRISYIQYKEVKRLPVFCLNRYKGGFKELAYNQRKKPFGSLAARTLGDVYADTAKGARNGIELAFDTILKGRDGLTHRQKVMNKYLNIVDVPPVDGCDLISTIDVGMQDICEKALVDKLKELNASVGVVVLMEVATGEVKAIVNMMQGKDGGYYEMRNNAISDMLEPGSTFKTASIMVALEDGKITPDYVVDTGNGQMPMHGRVMKDHNWHRGGYGKLTVTEILEVSSNVGTSYIIDHFYGSNPQKFIDGLRRMSIDQPLHLQIAGEGKPNIRGPKERSYFSKTALPWMSIGYETQVPPINILTFYNGIANNGVTVRPKFVKAAVKDGEIVKEYPTEVINPKICSDKTLTQIREILRKVVGEGLAKPAGSKQFHVSGKTGTAQISQGAAGYKTGRTNYLVSFCGYFPSEAPKYSMIVSIQKPGLPASGGLMAGSVFSKIAERVYAKDLRLPLTNAIDTNSVVIPNVKAGEMRETQRVLEELNIQVQGKIADTGKEVWGNTHSAPQAVVLESRSNMQNFVPSVIGMGAKDAVYLLESKGLKVHLVGVGKVKSQSIANGTIVKKGQTITLSMH</sequence>
<dbReference type="SUPFAM" id="SSF56519">
    <property type="entry name" value="Penicillin binding protein dimerisation domain"/>
    <property type="match status" value="1"/>
</dbReference>
<dbReference type="Gene3D" id="3.30.10.20">
    <property type="match status" value="1"/>
</dbReference>
<accession>A0A7I9ZXM3</accession>
<reference evidence="6 7" key="1">
    <citation type="journal article" date="2020" name="Microbiome">
        <title>Single-cell genomics of uncultured bacteria reveals dietary fiber responders in the mouse gut microbiota.</title>
        <authorList>
            <person name="Chijiiwa R."/>
            <person name="Hosokawa M."/>
            <person name="Kogawa M."/>
            <person name="Nishikawa Y."/>
            <person name="Ide K."/>
            <person name="Sakanashi C."/>
            <person name="Takahashi K."/>
            <person name="Takeyama H."/>
        </authorList>
    </citation>
    <scope>NUCLEOTIDE SEQUENCE [LARGE SCALE GENOMIC DNA]</scope>
    <source>
        <strain evidence="6">IMSAGC_001</strain>
    </source>
</reference>
<keyword evidence="6" id="KW-0378">Hydrolase</keyword>
<dbReference type="GO" id="GO:0071555">
    <property type="term" value="P:cell wall organization"/>
    <property type="evidence" value="ECO:0007669"/>
    <property type="project" value="TreeGrafter"/>
</dbReference>
<dbReference type="EMBL" id="BLLS01000003">
    <property type="protein sequence ID" value="GFH84893.1"/>
    <property type="molecule type" value="Genomic_DNA"/>
</dbReference>
<dbReference type="InterPro" id="IPR005543">
    <property type="entry name" value="PASTA_dom"/>
</dbReference>
<dbReference type="InterPro" id="IPR050515">
    <property type="entry name" value="Beta-lactam/transpept"/>
</dbReference>
<dbReference type="Proteomes" id="UP000491181">
    <property type="component" value="Unassembled WGS sequence"/>
</dbReference>
<dbReference type="InterPro" id="IPR001460">
    <property type="entry name" value="PCN-bd_Tpept"/>
</dbReference>
<dbReference type="Pfam" id="PF00905">
    <property type="entry name" value="Transpeptidase"/>
    <property type="match status" value="1"/>
</dbReference>
<dbReference type="InterPro" id="IPR005311">
    <property type="entry name" value="PBP_dimer"/>
</dbReference>
<dbReference type="InterPro" id="IPR012338">
    <property type="entry name" value="Beta-lactam/transpept-like"/>
</dbReference>
<comment type="subcellular location">
    <subcellularLocation>
        <location evidence="1">Membrane</location>
    </subcellularLocation>
</comment>
<dbReference type="SUPFAM" id="SSF56601">
    <property type="entry name" value="beta-lactamase/transpeptidase-like"/>
    <property type="match status" value="1"/>
</dbReference>
<dbReference type="PANTHER" id="PTHR30627">
    <property type="entry name" value="PEPTIDOGLYCAN D,D-TRANSPEPTIDASE"/>
    <property type="match status" value="1"/>
</dbReference>
<feature type="domain" description="PASTA" evidence="5">
    <location>
        <begin position="659"/>
        <end position="717"/>
    </location>
</feature>
<dbReference type="InterPro" id="IPR036138">
    <property type="entry name" value="PBP_dimer_sf"/>
</dbReference>
<proteinExistence type="predicted"/>
<organism evidence="6 7">
    <name type="scientific">Bacteroides acidifaciens</name>
    <dbReference type="NCBI Taxonomy" id="85831"/>
    <lineage>
        <taxon>Bacteria</taxon>
        <taxon>Pseudomonadati</taxon>
        <taxon>Bacteroidota</taxon>
        <taxon>Bacteroidia</taxon>
        <taxon>Bacteroidales</taxon>
        <taxon>Bacteroidaceae</taxon>
        <taxon>Bacteroides</taxon>
    </lineage>
</organism>
<comment type="caution">
    <text evidence="6">The sequence shown here is derived from an EMBL/GenBank/DDBJ whole genome shotgun (WGS) entry which is preliminary data.</text>
</comment>
<evidence type="ECO:0000256" key="1">
    <source>
        <dbReference type="ARBA" id="ARBA00004370"/>
    </source>
</evidence>
<dbReference type="Pfam" id="PF03717">
    <property type="entry name" value="PBP_dimer"/>
    <property type="match status" value="1"/>
</dbReference>
<dbReference type="AlphaFoldDB" id="A0A7I9ZXM3"/>
<dbReference type="GO" id="GO:0008658">
    <property type="term" value="F:penicillin binding"/>
    <property type="evidence" value="ECO:0007669"/>
    <property type="project" value="InterPro"/>
</dbReference>
<dbReference type="CDD" id="cd06575">
    <property type="entry name" value="PASTA_Pbp2x-like_2"/>
    <property type="match status" value="1"/>
</dbReference>
<evidence type="ECO:0000313" key="7">
    <source>
        <dbReference type="Proteomes" id="UP000491181"/>
    </source>
</evidence>
<dbReference type="SMART" id="SM00740">
    <property type="entry name" value="PASTA"/>
    <property type="match status" value="1"/>
</dbReference>
<protein>
    <submittedName>
        <fullName evidence="6">Peptidoglycan D,D-transpeptidase FtsI</fullName>
        <ecNumber evidence="6">3.4.16.4</ecNumber>
    </submittedName>
</protein>
<dbReference type="Gene3D" id="3.90.1310.10">
    <property type="entry name" value="Penicillin-binding protein 2a (Domain 2)"/>
    <property type="match status" value="1"/>
</dbReference>
<dbReference type="GO" id="GO:0009002">
    <property type="term" value="F:serine-type D-Ala-D-Ala carboxypeptidase activity"/>
    <property type="evidence" value="ECO:0007669"/>
    <property type="project" value="UniProtKB-EC"/>
</dbReference>
<evidence type="ECO:0000259" key="5">
    <source>
        <dbReference type="PROSITE" id="PS51178"/>
    </source>
</evidence>
<evidence type="ECO:0000256" key="4">
    <source>
        <dbReference type="SAM" id="Phobius"/>
    </source>
</evidence>
<dbReference type="FunFam" id="3.40.710.10:FF:000078">
    <property type="entry name" value="PASTA domain-containing protein"/>
    <property type="match status" value="1"/>
</dbReference>
<dbReference type="PANTHER" id="PTHR30627:SF1">
    <property type="entry name" value="PEPTIDOGLYCAN D,D-TRANSPEPTIDASE FTSI"/>
    <property type="match status" value="1"/>
</dbReference>
<evidence type="ECO:0000313" key="6">
    <source>
        <dbReference type="EMBL" id="GFH84893.1"/>
    </source>
</evidence>
<keyword evidence="3 4" id="KW-0472">Membrane</keyword>